<feature type="transmembrane region" description="Helical" evidence="1">
    <location>
        <begin position="45"/>
        <end position="64"/>
    </location>
</feature>
<feature type="transmembrane region" description="Helical" evidence="1">
    <location>
        <begin position="12"/>
        <end position="33"/>
    </location>
</feature>
<dbReference type="Gramene" id="EOX91432">
    <property type="protein sequence ID" value="EOX91432"/>
    <property type="gene ID" value="TCM_000630"/>
</dbReference>
<evidence type="ECO:0000313" key="2">
    <source>
        <dbReference type="EMBL" id="EOX91432.1"/>
    </source>
</evidence>
<dbReference type="eggNOG" id="KOG4569">
    <property type="taxonomic scope" value="Eukaryota"/>
</dbReference>
<keyword evidence="1" id="KW-1133">Transmembrane helix</keyword>
<evidence type="ECO:0000256" key="1">
    <source>
        <dbReference type="SAM" id="Phobius"/>
    </source>
</evidence>
<keyword evidence="1" id="KW-0812">Transmembrane</keyword>
<dbReference type="PANTHER" id="PTHR46086:SF29">
    <property type="entry name" value="SUPERFAMILY PROTEIN, PUTATIVE ISOFORM 1-RELATED"/>
    <property type="match status" value="1"/>
</dbReference>
<dbReference type="InterPro" id="IPR044819">
    <property type="entry name" value="OBL-like"/>
</dbReference>
<dbReference type="OMA" id="LMMINAV"/>
<accession>A0A061DGZ4</accession>
<dbReference type="HOGENOM" id="CLU_2350872_0_0_1"/>
<sequence length="97" mass="11057">MQVVEEEPNKNYFSIWSVFLMMINAVQELIRSFTIVKEGSDYQEGWLLIVFRVIGLVVPGIPAHCPQDYVNSTRLGSPEAFLPQRRQTSTDDVALLL</sequence>
<dbReference type="GO" id="GO:0006629">
    <property type="term" value="P:lipid metabolic process"/>
    <property type="evidence" value="ECO:0007669"/>
    <property type="project" value="InterPro"/>
</dbReference>
<gene>
    <name evidence="2" type="ORF">TCM_000630</name>
</gene>
<dbReference type="PANTHER" id="PTHR46086">
    <property type="entry name" value="ALPHA/BETA-HYDROLASES SUPERFAMILY PROTEIN"/>
    <property type="match status" value="1"/>
</dbReference>
<organism evidence="2 3">
    <name type="scientific">Theobroma cacao</name>
    <name type="common">Cacao</name>
    <name type="synonym">Cocoa</name>
    <dbReference type="NCBI Taxonomy" id="3641"/>
    <lineage>
        <taxon>Eukaryota</taxon>
        <taxon>Viridiplantae</taxon>
        <taxon>Streptophyta</taxon>
        <taxon>Embryophyta</taxon>
        <taxon>Tracheophyta</taxon>
        <taxon>Spermatophyta</taxon>
        <taxon>Magnoliopsida</taxon>
        <taxon>eudicotyledons</taxon>
        <taxon>Gunneridae</taxon>
        <taxon>Pentapetalae</taxon>
        <taxon>rosids</taxon>
        <taxon>malvids</taxon>
        <taxon>Malvales</taxon>
        <taxon>Malvaceae</taxon>
        <taxon>Byttnerioideae</taxon>
        <taxon>Theobroma</taxon>
    </lineage>
</organism>
<dbReference type="STRING" id="3641.A0A061DGZ4"/>
<name>A0A061DGZ4_THECC</name>
<reference evidence="2 3" key="1">
    <citation type="journal article" date="2013" name="Genome Biol.">
        <title>The genome sequence of the most widely cultivated cacao type and its use to identify candidate genes regulating pod color.</title>
        <authorList>
            <person name="Motamayor J.C."/>
            <person name="Mockaitis K."/>
            <person name="Schmutz J."/>
            <person name="Haiminen N."/>
            <person name="Iii D.L."/>
            <person name="Cornejo O."/>
            <person name="Findley S.D."/>
            <person name="Zheng P."/>
            <person name="Utro F."/>
            <person name="Royaert S."/>
            <person name="Saski C."/>
            <person name="Jenkins J."/>
            <person name="Podicheti R."/>
            <person name="Zhao M."/>
            <person name="Scheffler B.E."/>
            <person name="Stack J.C."/>
            <person name="Feltus F.A."/>
            <person name="Mustiga G.M."/>
            <person name="Amores F."/>
            <person name="Phillips W."/>
            <person name="Marelli J.P."/>
            <person name="May G.D."/>
            <person name="Shapiro H."/>
            <person name="Ma J."/>
            <person name="Bustamante C.D."/>
            <person name="Schnell R.J."/>
            <person name="Main D."/>
            <person name="Gilbert D."/>
            <person name="Parida L."/>
            <person name="Kuhn D.N."/>
        </authorList>
    </citation>
    <scope>NUCLEOTIDE SEQUENCE [LARGE SCALE GENOMIC DNA]</scope>
    <source>
        <strain evidence="3">cv. Matina 1-6</strain>
    </source>
</reference>
<keyword evidence="3" id="KW-1185">Reference proteome</keyword>
<dbReference type="Proteomes" id="UP000026915">
    <property type="component" value="Chromosome 1"/>
</dbReference>
<dbReference type="EMBL" id="CM001879">
    <property type="protein sequence ID" value="EOX91432.1"/>
    <property type="molecule type" value="Genomic_DNA"/>
</dbReference>
<evidence type="ECO:0000313" key="3">
    <source>
        <dbReference type="Proteomes" id="UP000026915"/>
    </source>
</evidence>
<protein>
    <submittedName>
        <fullName evidence="2">Uncharacterized protein</fullName>
    </submittedName>
</protein>
<proteinExistence type="predicted"/>
<dbReference type="GO" id="GO:0004806">
    <property type="term" value="F:triacylglycerol lipase activity"/>
    <property type="evidence" value="ECO:0007669"/>
    <property type="project" value="InterPro"/>
</dbReference>
<dbReference type="AlphaFoldDB" id="A0A061DGZ4"/>
<keyword evidence="1" id="KW-0472">Membrane</keyword>
<dbReference type="InParanoid" id="A0A061DGZ4"/>